<dbReference type="Proteomes" id="UP001293254">
    <property type="component" value="Unassembled WGS sequence"/>
</dbReference>
<organism evidence="2 3">
    <name type="scientific">Sesamum alatum</name>
    <dbReference type="NCBI Taxonomy" id="300844"/>
    <lineage>
        <taxon>Eukaryota</taxon>
        <taxon>Viridiplantae</taxon>
        <taxon>Streptophyta</taxon>
        <taxon>Embryophyta</taxon>
        <taxon>Tracheophyta</taxon>
        <taxon>Spermatophyta</taxon>
        <taxon>Magnoliopsida</taxon>
        <taxon>eudicotyledons</taxon>
        <taxon>Gunneridae</taxon>
        <taxon>Pentapetalae</taxon>
        <taxon>asterids</taxon>
        <taxon>lamiids</taxon>
        <taxon>Lamiales</taxon>
        <taxon>Pedaliaceae</taxon>
        <taxon>Sesamum</taxon>
    </lineage>
</organism>
<feature type="compositionally biased region" description="Polar residues" evidence="1">
    <location>
        <begin position="67"/>
        <end position="81"/>
    </location>
</feature>
<feature type="region of interest" description="Disordered" evidence="1">
    <location>
        <begin position="67"/>
        <end position="156"/>
    </location>
</feature>
<sequence>MIDVGLVSHEFKAKAILEEELFIVAGIHPSPDRYEGPLDAYSRLRITMNRAVVRKFIPNDVLAIQPSPSNRSILSTPSEAPSASVPRVVTPPPPQSYTSAFPQGTPIIKVSTSPEESTPFQTPLEVDPSSPIPPPVEAVSSSQKRPRIEEVPVEESPAGEASKPLVFPARVLTPHLEPRLEFSTCLVPLIVLMWSCSPLAPFLDWQLFPDLGIRNIPAAVAAMVENHGPSFATMRPFASNFKKLILSFLTFSSVSMRRGLGLGRSRPSFLRRSRP</sequence>
<reference evidence="2" key="2">
    <citation type="journal article" date="2024" name="Plant">
        <title>Genomic evolution and insights into agronomic trait innovations of Sesamum species.</title>
        <authorList>
            <person name="Miao H."/>
            <person name="Wang L."/>
            <person name="Qu L."/>
            <person name="Liu H."/>
            <person name="Sun Y."/>
            <person name="Le M."/>
            <person name="Wang Q."/>
            <person name="Wei S."/>
            <person name="Zheng Y."/>
            <person name="Lin W."/>
            <person name="Duan Y."/>
            <person name="Cao H."/>
            <person name="Xiong S."/>
            <person name="Wang X."/>
            <person name="Wei L."/>
            <person name="Li C."/>
            <person name="Ma Q."/>
            <person name="Ju M."/>
            <person name="Zhao R."/>
            <person name="Li G."/>
            <person name="Mu C."/>
            <person name="Tian Q."/>
            <person name="Mei H."/>
            <person name="Zhang T."/>
            <person name="Gao T."/>
            <person name="Zhang H."/>
        </authorList>
    </citation>
    <scope>NUCLEOTIDE SEQUENCE</scope>
    <source>
        <strain evidence="2">3651</strain>
    </source>
</reference>
<protein>
    <submittedName>
        <fullName evidence="2">Uncharacterized protein</fullName>
    </submittedName>
</protein>
<keyword evidence="3" id="KW-1185">Reference proteome</keyword>
<dbReference type="AlphaFoldDB" id="A0AAE1XSE7"/>
<dbReference type="EMBL" id="JACGWO010000010">
    <property type="protein sequence ID" value="KAK4417218.1"/>
    <property type="molecule type" value="Genomic_DNA"/>
</dbReference>
<evidence type="ECO:0000313" key="2">
    <source>
        <dbReference type="EMBL" id="KAK4417218.1"/>
    </source>
</evidence>
<evidence type="ECO:0000256" key="1">
    <source>
        <dbReference type="SAM" id="MobiDB-lite"/>
    </source>
</evidence>
<reference evidence="2" key="1">
    <citation type="submission" date="2020-06" db="EMBL/GenBank/DDBJ databases">
        <authorList>
            <person name="Li T."/>
            <person name="Hu X."/>
            <person name="Zhang T."/>
            <person name="Song X."/>
            <person name="Zhang H."/>
            <person name="Dai N."/>
            <person name="Sheng W."/>
            <person name="Hou X."/>
            <person name="Wei L."/>
        </authorList>
    </citation>
    <scope>NUCLEOTIDE SEQUENCE</scope>
    <source>
        <strain evidence="2">3651</strain>
        <tissue evidence="2">Leaf</tissue>
    </source>
</reference>
<proteinExistence type="predicted"/>
<comment type="caution">
    <text evidence="2">The sequence shown here is derived from an EMBL/GenBank/DDBJ whole genome shotgun (WGS) entry which is preliminary data.</text>
</comment>
<gene>
    <name evidence="2" type="ORF">Salat_2547400</name>
</gene>
<accession>A0AAE1XSE7</accession>
<name>A0AAE1XSE7_9LAMI</name>
<feature type="compositionally biased region" description="Polar residues" evidence="1">
    <location>
        <begin position="110"/>
        <end position="121"/>
    </location>
</feature>
<evidence type="ECO:0000313" key="3">
    <source>
        <dbReference type="Proteomes" id="UP001293254"/>
    </source>
</evidence>